<dbReference type="Pfam" id="PF18478">
    <property type="entry name" value="PIN_10"/>
    <property type="match status" value="1"/>
</dbReference>
<dbReference type="EMBL" id="JBHSWH010000001">
    <property type="protein sequence ID" value="MFC6705619.1"/>
    <property type="molecule type" value="Genomic_DNA"/>
</dbReference>
<accession>A0ABW2AG64</accession>
<name>A0ABW2AG64_9MICO</name>
<evidence type="ECO:0000259" key="2">
    <source>
        <dbReference type="Pfam" id="PF18478"/>
    </source>
</evidence>
<keyword evidence="4" id="KW-1185">Reference proteome</keyword>
<protein>
    <recommendedName>
        <fullName evidence="2">VapC45 PIN like domain-containing protein</fullName>
    </recommendedName>
</protein>
<feature type="compositionally biased region" description="Polar residues" evidence="1">
    <location>
        <begin position="71"/>
        <end position="81"/>
    </location>
</feature>
<organism evidence="3 4">
    <name type="scientific">Flexivirga alba</name>
    <dbReference type="NCBI Taxonomy" id="702742"/>
    <lineage>
        <taxon>Bacteria</taxon>
        <taxon>Bacillati</taxon>
        <taxon>Actinomycetota</taxon>
        <taxon>Actinomycetes</taxon>
        <taxon>Micrococcales</taxon>
        <taxon>Dermacoccaceae</taxon>
        <taxon>Flexivirga</taxon>
    </lineage>
</organism>
<proteinExistence type="predicted"/>
<dbReference type="RefSeq" id="WP_382400917.1">
    <property type="nucleotide sequence ID" value="NZ_JBHSWH010000001.1"/>
</dbReference>
<evidence type="ECO:0000313" key="3">
    <source>
        <dbReference type="EMBL" id="MFC6705619.1"/>
    </source>
</evidence>
<sequence>MSPQPGPVYFADENTLGLGKLLQRSGRVDVRYPGHEDLPEIPLGTADLDWMPVVARLDFVVLTRDKHIRTRQPSYGSTASMASDRCGWGRSKISDRRIN</sequence>
<evidence type="ECO:0000313" key="4">
    <source>
        <dbReference type="Proteomes" id="UP001596298"/>
    </source>
</evidence>
<reference evidence="4" key="1">
    <citation type="journal article" date="2019" name="Int. J. Syst. Evol. Microbiol.">
        <title>The Global Catalogue of Microorganisms (GCM) 10K type strain sequencing project: providing services to taxonomists for standard genome sequencing and annotation.</title>
        <authorList>
            <consortium name="The Broad Institute Genomics Platform"/>
            <consortium name="The Broad Institute Genome Sequencing Center for Infectious Disease"/>
            <person name="Wu L."/>
            <person name="Ma J."/>
        </authorList>
    </citation>
    <scope>NUCLEOTIDE SEQUENCE [LARGE SCALE GENOMIC DNA]</scope>
    <source>
        <strain evidence="4">CCUG 58127</strain>
    </source>
</reference>
<comment type="caution">
    <text evidence="3">The sequence shown here is derived from an EMBL/GenBank/DDBJ whole genome shotgun (WGS) entry which is preliminary data.</text>
</comment>
<feature type="domain" description="VapC45 PIN like" evidence="2">
    <location>
        <begin position="7"/>
        <end position="75"/>
    </location>
</feature>
<dbReference type="Proteomes" id="UP001596298">
    <property type="component" value="Unassembled WGS sequence"/>
</dbReference>
<gene>
    <name evidence="3" type="ORF">ACFQDH_10170</name>
</gene>
<feature type="region of interest" description="Disordered" evidence="1">
    <location>
        <begin position="71"/>
        <end position="99"/>
    </location>
</feature>
<evidence type="ECO:0000256" key="1">
    <source>
        <dbReference type="SAM" id="MobiDB-lite"/>
    </source>
</evidence>
<dbReference type="InterPro" id="IPR041375">
    <property type="entry name" value="VapC45_PIN-like"/>
</dbReference>